<keyword evidence="23" id="KW-1185">Reference proteome</keyword>
<dbReference type="Proteomes" id="UP000189911">
    <property type="component" value="Chromosome D"/>
</dbReference>
<evidence type="ECO:0000259" key="19">
    <source>
        <dbReference type="Pfam" id="PF00394"/>
    </source>
</evidence>
<reference evidence="23" key="1">
    <citation type="submission" date="2016-03" db="EMBL/GenBank/DDBJ databases">
        <authorList>
            <person name="Devillers Hugo."/>
        </authorList>
    </citation>
    <scope>NUCLEOTIDE SEQUENCE [LARGE SCALE GENOMIC DNA]</scope>
</reference>
<keyword evidence="7" id="KW-0479">Metal-binding</keyword>
<evidence type="ECO:0000256" key="1">
    <source>
        <dbReference type="ARBA" id="ARBA00001935"/>
    </source>
</evidence>
<dbReference type="GO" id="GO:0005886">
    <property type="term" value="C:plasma membrane"/>
    <property type="evidence" value="ECO:0007669"/>
    <property type="project" value="UniProtKB-SubCell"/>
</dbReference>
<evidence type="ECO:0000256" key="15">
    <source>
        <dbReference type="ARBA" id="ARBA00023136"/>
    </source>
</evidence>
<accession>A0A1G4JKN8</accession>
<dbReference type="AlphaFoldDB" id="A0A1G4JKN8"/>
<feature type="domain" description="Plastocyanin-like" evidence="21">
    <location>
        <begin position="38"/>
        <end position="157"/>
    </location>
</feature>
<dbReference type="InterPro" id="IPR008972">
    <property type="entry name" value="Cupredoxin"/>
</dbReference>
<feature type="domain" description="Plastocyanin-like" evidence="20">
    <location>
        <begin position="373"/>
        <end position="519"/>
    </location>
</feature>
<feature type="signal peptide" evidence="18">
    <location>
        <begin position="1"/>
        <end position="26"/>
    </location>
</feature>
<dbReference type="GO" id="GO:0033215">
    <property type="term" value="P:reductive iron assimilation"/>
    <property type="evidence" value="ECO:0007669"/>
    <property type="project" value="TreeGrafter"/>
</dbReference>
<evidence type="ECO:0000256" key="10">
    <source>
        <dbReference type="ARBA" id="ARBA00022989"/>
    </source>
</evidence>
<dbReference type="InterPro" id="IPR011707">
    <property type="entry name" value="Cu-oxidase-like_N"/>
</dbReference>
<evidence type="ECO:0000256" key="9">
    <source>
        <dbReference type="ARBA" id="ARBA00022737"/>
    </source>
</evidence>
<evidence type="ECO:0000256" key="11">
    <source>
        <dbReference type="ARBA" id="ARBA00023002"/>
    </source>
</evidence>
<dbReference type="Gene3D" id="2.60.40.420">
    <property type="entry name" value="Cupredoxins - blue copper proteins"/>
    <property type="match status" value="3"/>
</dbReference>
<dbReference type="Pfam" id="PF07732">
    <property type="entry name" value="Cu-oxidase_3"/>
    <property type="match status" value="1"/>
</dbReference>
<keyword evidence="16" id="KW-0325">Glycoprotein</keyword>
<dbReference type="InterPro" id="IPR002355">
    <property type="entry name" value="Cu_oxidase_Cu_BS"/>
</dbReference>
<organism evidence="22 23">
    <name type="scientific">Lachancea nothofagi CBS 11611</name>
    <dbReference type="NCBI Taxonomy" id="1266666"/>
    <lineage>
        <taxon>Eukaryota</taxon>
        <taxon>Fungi</taxon>
        <taxon>Dikarya</taxon>
        <taxon>Ascomycota</taxon>
        <taxon>Saccharomycotina</taxon>
        <taxon>Saccharomycetes</taxon>
        <taxon>Saccharomycetales</taxon>
        <taxon>Saccharomycetaceae</taxon>
        <taxon>Lachancea</taxon>
    </lineage>
</organism>
<dbReference type="OrthoDB" id="2121828at2759"/>
<feature type="region of interest" description="Disordered" evidence="17">
    <location>
        <begin position="441"/>
        <end position="460"/>
    </location>
</feature>
<evidence type="ECO:0000256" key="2">
    <source>
        <dbReference type="ARBA" id="ARBA00004162"/>
    </source>
</evidence>
<keyword evidence="11" id="KW-0560">Oxidoreductase</keyword>
<evidence type="ECO:0000256" key="14">
    <source>
        <dbReference type="ARBA" id="ARBA00023065"/>
    </source>
</evidence>
<proteinExistence type="inferred from homology"/>
<dbReference type="InterPro" id="IPR001117">
    <property type="entry name" value="Cu-oxidase_2nd"/>
</dbReference>
<dbReference type="InterPro" id="IPR011706">
    <property type="entry name" value="Cu-oxidase_C"/>
</dbReference>
<name>A0A1G4JKN8_9SACH</name>
<dbReference type="GO" id="GO:0000329">
    <property type="term" value="C:fungal-type vacuole membrane"/>
    <property type="evidence" value="ECO:0007669"/>
    <property type="project" value="TreeGrafter"/>
</dbReference>
<dbReference type="FunFam" id="2.60.40.420:FF:000025">
    <property type="entry name" value="FET5p Multicopper oxidase"/>
    <property type="match status" value="1"/>
</dbReference>
<dbReference type="CDD" id="cd13851">
    <property type="entry name" value="CuRO_1_Fet3p"/>
    <property type="match status" value="1"/>
</dbReference>
<comment type="similarity">
    <text evidence="3">Belongs to the multicopper oxidase family.</text>
</comment>
<dbReference type="Pfam" id="PF00394">
    <property type="entry name" value="Cu-oxidase"/>
    <property type="match status" value="1"/>
</dbReference>
<evidence type="ECO:0000256" key="3">
    <source>
        <dbReference type="ARBA" id="ARBA00010609"/>
    </source>
</evidence>
<feature type="chain" id="PRO_5009236076" evidence="18">
    <location>
        <begin position="27"/>
        <end position="623"/>
    </location>
</feature>
<keyword evidence="15" id="KW-0472">Membrane</keyword>
<keyword evidence="5" id="KW-0410">Iron transport</keyword>
<dbReference type="SUPFAM" id="SSF49503">
    <property type="entry name" value="Cupredoxins"/>
    <property type="match status" value="3"/>
</dbReference>
<gene>
    <name evidence="22" type="ORF">LANO_0D10594G</name>
</gene>
<evidence type="ECO:0000256" key="8">
    <source>
        <dbReference type="ARBA" id="ARBA00022729"/>
    </source>
</evidence>
<evidence type="ECO:0000313" key="23">
    <source>
        <dbReference type="Proteomes" id="UP000189911"/>
    </source>
</evidence>
<keyword evidence="13" id="KW-0186">Copper</keyword>
<feature type="domain" description="Plastocyanin-like" evidence="19">
    <location>
        <begin position="165"/>
        <end position="286"/>
    </location>
</feature>
<dbReference type="PANTHER" id="PTHR11709">
    <property type="entry name" value="MULTI-COPPER OXIDASE"/>
    <property type="match status" value="1"/>
</dbReference>
<evidence type="ECO:0000256" key="7">
    <source>
        <dbReference type="ARBA" id="ARBA00022723"/>
    </source>
</evidence>
<dbReference type="FunFam" id="2.60.40.420:FF:000024">
    <property type="entry name" value="FET5p Multicopper oxidase"/>
    <property type="match status" value="1"/>
</dbReference>
<evidence type="ECO:0000256" key="18">
    <source>
        <dbReference type="SAM" id="SignalP"/>
    </source>
</evidence>
<keyword evidence="6" id="KW-0812">Transmembrane</keyword>
<sequence length="623" mass="70310">MSQLFSLLNCLLQLVQLAQLAQLATAGQTHEYNFTTGWVRKNPDGMQEKQMIGFNGMWPIPEIHVNKGDRLIVRLTNGFEDMPTSLHFHGFFHRQSDENRNQMDGPQMVTQCPIMPGDTFVYNFTVVNQVGTYWIHSHSGAQYTDGMRTALIVHDEDEPFEYDQEMVIQLSDHYHKPYYEVVDEFLSRYNPTGAEPIPQNILFNNTVNASISFDPDTVYLLRFINVGNFVAQYVYMEDHDFTIVEVDGTYVRPNTTSLLYLAPGQRTSVLVHSKSQSDKNYALMQIMDETMLDAVPDDLVLNRTNQVLYNKSAPEAGEFFINSFEDATNDFYLTPLSGTELLPDYDYRITLDVKMENLGDGVNYAFFNNITYVAPKVPSLITAVTAPKHLVKNPSIYGDNVNAFVLEYGEIVEVVLNNYDDGRHPFHLHGHSFQIVQKSPSFAESPEGNGEPGSPTPYNESAPLMKFPDIPMHRDTVILEGNGHTVLRFVADNPGVWLFHCHVDWHLEQGLAALFIEAPLLLQEKEDFTENYLQVCSSANIAVSGNAAGHEDDWLNLEGLPRQPKPLPESFTWKGYVAFAVSTVVGLWGLLTIVQYGISESVQDDEAIYNNLQNLLKDAGETS</sequence>
<dbReference type="PROSITE" id="PS00080">
    <property type="entry name" value="MULTICOPPER_OXIDASE2"/>
    <property type="match status" value="1"/>
</dbReference>
<evidence type="ECO:0000256" key="4">
    <source>
        <dbReference type="ARBA" id="ARBA00022475"/>
    </source>
</evidence>
<dbReference type="CDD" id="cd13877">
    <property type="entry name" value="CuRO_2_Fet3p_like"/>
    <property type="match status" value="1"/>
</dbReference>
<keyword evidence="10" id="KW-1133">Transmembrane helix</keyword>
<dbReference type="InterPro" id="IPR045087">
    <property type="entry name" value="Cu-oxidase_fam"/>
</dbReference>
<evidence type="ECO:0000313" key="22">
    <source>
        <dbReference type="EMBL" id="SCU91041.1"/>
    </source>
</evidence>
<dbReference type="InterPro" id="IPR044130">
    <property type="entry name" value="CuRO_2_Fet3-like"/>
</dbReference>
<dbReference type="EMBL" id="LT598448">
    <property type="protein sequence ID" value="SCU91041.1"/>
    <property type="molecule type" value="Genomic_DNA"/>
</dbReference>
<dbReference type="GO" id="GO:0004322">
    <property type="term" value="F:ferroxidase activity"/>
    <property type="evidence" value="ECO:0007669"/>
    <property type="project" value="TreeGrafter"/>
</dbReference>
<evidence type="ECO:0000259" key="20">
    <source>
        <dbReference type="Pfam" id="PF07731"/>
    </source>
</evidence>
<evidence type="ECO:0000256" key="6">
    <source>
        <dbReference type="ARBA" id="ARBA00022692"/>
    </source>
</evidence>
<dbReference type="GO" id="GO:0010106">
    <property type="term" value="P:cellular response to iron ion starvation"/>
    <property type="evidence" value="ECO:0007669"/>
    <property type="project" value="TreeGrafter"/>
</dbReference>
<evidence type="ECO:0000256" key="13">
    <source>
        <dbReference type="ARBA" id="ARBA00023008"/>
    </source>
</evidence>
<evidence type="ECO:0000256" key="12">
    <source>
        <dbReference type="ARBA" id="ARBA00023004"/>
    </source>
</evidence>
<comment type="subcellular location">
    <subcellularLocation>
        <location evidence="2">Cell membrane</location>
        <topology evidence="2">Single-pass membrane protein</topology>
    </subcellularLocation>
</comment>
<keyword evidence="14" id="KW-0406">Ion transport</keyword>
<keyword evidence="9" id="KW-0677">Repeat</keyword>
<keyword evidence="4" id="KW-1003">Cell membrane</keyword>
<dbReference type="InterPro" id="IPR033138">
    <property type="entry name" value="Cu_oxidase_CS"/>
</dbReference>
<evidence type="ECO:0000259" key="21">
    <source>
        <dbReference type="Pfam" id="PF07732"/>
    </source>
</evidence>
<keyword evidence="8 18" id="KW-0732">Signal</keyword>
<dbReference type="GO" id="GO:0005507">
    <property type="term" value="F:copper ion binding"/>
    <property type="evidence" value="ECO:0007669"/>
    <property type="project" value="InterPro"/>
</dbReference>
<evidence type="ECO:0000256" key="5">
    <source>
        <dbReference type="ARBA" id="ARBA00022496"/>
    </source>
</evidence>
<dbReference type="PANTHER" id="PTHR11709:SF434">
    <property type="entry name" value="IRON TRANSPORT MULTICOPPER OXIDASE FET5-RELATED"/>
    <property type="match status" value="1"/>
</dbReference>
<dbReference type="CDD" id="cd13899">
    <property type="entry name" value="CuRO_3_Fet3p"/>
    <property type="match status" value="1"/>
</dbReference>
<keyword evidence="14" id="KW-0813">Transport</keyword>
<keyword evidence="12" id="KW-0408">Iron</keyword>
<evidence type="ECO:0000256" key="16">
    <source>
        <dbReference type="ARBA" id="ARBA00023180"/>
    </source>
</evidence>
<dbReference type="PROSITE" id="PS00079">
    <property type="entry name" value="MULTICOPPER_OXIDASE1"/>
    <property type="match status" value="2"/>
</dbReference>
<evidence type="ECO:0000256" key="17">
    <source>
        <dbReference type="SAM" id="MobiDB-lite"/>
    </source>
</evidence>
<dbReference type="Pfam" id="PF07731">
    <property type="entry name" value="Cu-oxidase_2"/>
    <property type="match status" value="1"/>
</dbReference>
<comment type="cofactor">
    <cofactor evidence="1">
        <name>Cu cation</name>
        <dbReference type="ChEBI" id="CHEBI:23378"/>
    </cofactor>
</comment>
<protein>
    <submittedName>
        <fullName evidence="22">LANO_0D10594g1_1</fullName>
    </submittedName>
</protein>